<keyword evidence="10" id="KW-0106">Calcium</keyword>
<dbReference type="CDD" id="cd00054">
    <property type="entry name" value="EGF_CA"/>
    <property type="match status" value="1"/>
</dbReference>
<dbReference type="CDD" id="cd08526">
    <property type="entry name" value="Reelin_subrepeat_2"/>
    <property type="match status" value="2"/>
</dbReference>
<keyword evidence="4" id="KW-0272">Extracellular matrix</keyword>
<keyword evidence="19" id="KW-0472">Membrane</keyword>
<protein>
    <recommendedName>
        <fullName evidence="15">Reelin</fullName>
    </recommendedName>
</protein>
<comment type="function">
    <text evidence="17">Extracellular matrix serine protease secreted by pioneer neurons that plays a role in layering of neurons in the cerebral cortex and cerebellum by coordinating cell positioning during neurodevelopment. Regulates microtubule function in neurons and neuronal migration. Binding to the extracellular domains of lipoprotein receptors VLDLR and LRP8/APOER2 induces tyrosine phosphorylation of DAB1 and modulation of TAU phosphorylation. Affects migration of sympathetic preganglionic neurons in the spinal cord, where it seems to act as a barrier to neuronal migration. Enzymatic activity is important for the modulation of cell adhesion.</text>
</comment>
<keyword evidence="9" id="KW-0862">Zinc</keyword>
<proteinExistence type="inferred from homology"/>
<organism evidence="22 23">
    <name type="scientific">Trichonephila clavata</name>
    <name type="common">Joro spider</name>
    <name type="synonym">Nephila clavata</name>
    <dbReference type="NCBI Taxonomy" id="2740835"/>
    <lineage>
        <taxon>Eukaryota</taxon>
        <taxon>Metazoa</taxon>
        <taxon>Ecdysozoa</taxon>
        <taxon>Arthropoda</taxon>
        <taxon>Chelicerata</taxon>
        <taxon>Arachnida</taxon>
        <taxon>Araneae</taxon>
        <taxon>Araneomorphae</taxon>
        <taxon>Entelegynae</taxon>
        <taxon>Araneoidea</taxon>
        <taxon>Nephilidae</taxon>
        <taxon>Trichonephila</taxon>
    </lineage>
</organism>
<dbReference type="GO" id="GO:0006508">
    <property type="term" value="P:proteolysis"/>
    <property type="evidence" value="ECO:0007669"/>
    <property type="project" value="UniProtKB-KW"/>
</dbReference>
<feature type="disulfide bond" evidence="18">
    <location>
        <begin position="2536"/>
        <end position="2546"/>
    </location>
</feature>
<dbReference type="GO" id="GO:0046872">
    <property type="term" value="F:metal ion binding"/>
    <property type="evidence" value="ECO:0007669"/>
    <property type="project" value="UniProtKB-KW"/>
</dbReference>
<keyword evidence="7" id="KW-0378">Hydrolase</keyword>
<comment type="caution">
    <text evidence="18">Lacks conserved residue(s) required for the propagation of feature annotation.</text>
</comment>
<keyword evidence="5" id="KW-0645">Protease</keyword>
<dbReference type="InterPro" id="IPR041161">
    <property type="entry name" value="EGF_Tenascin"/>
</dbReference>
<dbReference type="Pfam" id="PF23106">
    <property type="entry name" value="EGF_Teneurin"/>
    <property type="match status" value="3"/>
</dbReference>
<evidence type="ECO:0000256" key="6">
    <source>
        <dbReference type="ARBA" id="ARBA00022723"/>
    </source>
</evidence>
<evidence type="ECO:0000256" key="14">
    <source>
        <dbReference type="ARBA" id="ARBA00023773"/>
    </source>
</evidence>
<evidence type="ECO:0000256" key="2">
    <source>
        <dbReference type="ARBA" id="ARBA00022473"/>
    </source>
</evidence>
<evidence type="ECO:0000256" key="15">
    <source>
        <dbReference type="ARBA" id="ARBA00023900"/>
    </source>
</evidence>
<keyword evidence="18" id="KW-0245">EGF-like domain</keyword>
<dbReference type="PROSITE" id="PS51019">
    <property type="entry name" value="REELIN"/>
    <property type="match status" value="1"/>
</dbReference>
<evidence type="ECO:0000256" key="11">
    <source>
        <dbReference type="ARBA" id="ARBA00022889"/>
    </source>
</evidence>
<dbReference type="GO" id="GO:0070325">
    <property type="term" value="F:lipoprotein particle receptor binding"/>
    <property type="evidence" value="ECO:0007669"/>
    <property type="project" value="InterPro"/>
</dbReference>
<evidence type="ECO:0000259" key="20">
    <source>
        <dbReference type="PROSITE" id="PS50026"/>
    </source>
</evidence>
<evidence type="ECO:0000313" key="23">
    <source>
        <dbReference type="Proteomes" id="UP000887116"/>
    </source>
</evidence>
<dbReference type="GO" id="GO:0008236">
    <property type="term" value="F:serine-type peptidase activity"/>
    <property type="evidence" value="ECO:0007669"/>
    <property type="project" value="UniProtKB-KW"/>
</dbReference>
<dbReference type="InterPro" id="IPR042307">
    <property type="entry name" value="Reeler_sf"/>
</dbReference>
<dbReference type="InterPro" id="IPR000742">
    <property type="entry name" value="EGF"/>
</dbReference>
<evidence type="ECO:0000256" key="9">
    <source>
        <dbReference type="ARBA" id="ARBA00022833"/>
    </source>
</evidence>
<dbReference type="InterPro" id="IPR002861">
    <property type="entry name" value="Reeler_dom"/>
</dbReference>
<dbReference type="EMBL" id="BMAO01022804">
    <property type="protein sequence ID" value="GFQ84467.1"/>
    <property type="molecule type" value="Genomic_DNA"/>
</dbReference>
<comment type="subcellular location">
    <subcellularLocation>
        <location evidence="1">Secreted</location>
        <location evidence="1">Extracellular space</location>
        <location evidence="1">Extracellular matrix</location>
    </subcellularLocation>
</comment>
<keyword evidence="11" id="KW-0130">Cell adhesion</keyword>
<evidence type="ECO:0000256" key="4">
    <source>
        <dbReference type="ARBA" id="ARBA00022530"/>
    </source>
</evidence>
<dbReference type="Pfam" id="PF18720">
    <property type="entry name" value="EGF_Tenascin"/>
    <property type="match status" value="1"/>
</dbReference>
<dbReference type="GO" id="GO:0007417">
    <property type="term" value="P:central nervous system development"/>
    <property type="evidence" value="ECO:0007669"/>
    <property type="project" value="InterPro"/>
</dbReference>
<feature type="disulfide bond" evidence="18">
    <location>
        <begin position="2553"/>
        <end position="2562"/>
    </location>
</feature>
<comment type="similarity">
    <text evidence="14">Belongs to the reelin family.</text>
</comment>
<comment type="subunit">
    <text evidence="16">Oligomer of disulfide-linked homodimers.</text>
</comment>
<feature type="disulfide bond" evidence="18">
    <location>
        <begin position="2201"/>
        <end position="2210"/>
    </location>
</feature>
<dbReference type="PANTHER" id="PTHR11841:SF1">
    <property type="entry name" value="REELIN"/>
    <property type="match status" value="1"/>
</dbReference>
<keyword evidence="6" id="KW-0479">Metal-binding</keyword>
<dbReference type="PANTHER" id="PTHR11841">
    <property type="entry name" value="REELIN"/>
    <property type="match status" value="1"/>
</dbReference>
<gene>
    <name evidence="22" type="primary">Reln</name>
    <name evidence="22" type="ORF">TNCT_288931</name>
</gene>
<keyword evidence="19" id="KW-0812">Transmembrane</keyword>
<evidence type="ECO:0000256" key="7">
    <source>
        <dbReference type="ARBA" id="ARBA00022801"/>
    </source>
</evidence>
<dbReference type="Proteomes" id="UP000887116">
    <property type="component" value="Unassembled WGS sequence"/>
</dbReference>
<feature type="domain" description="EGF-like" evidence="20">
    <location>
        <begin position="2179"/>
        <end position="2211"/>
    </location>
</feature>
<dbReference type="GO" id="GO:0007155">
    <property type="term" value="P:cell adhesion"/>
    <property type="evidence" value="ECO:0007669"/>
    <property type="project" value="UniProtKB-KW"/>
</dbReference>
<feature type="domain" description="Reelin" evidence="21">
    <location>
        <begin position="96"/>
        <end position="260"/>
    </location>
</feature>
<keyword evidence="12 18" id="KW-1015">Disulfide bond</keyword>
<dbReference type="PROSITE" id="PS50026">
    <property type="entry name" value="EGF_3"/>
    <property type="match status" value="2"/>
</dbReference>
<name>A0A8X6HZF5_TRICU</name>
<keyword evidence="19" id="KW-1133">Transmembrane helix</keyword>
<evidence type="ECO:0000256" key="3">
    <source>
        <dbReference type="ARBA" id="ARBA00022525"/>
    </source>
</evidence>
<sequence>MKAGSEQTRAIFLSIGHYGAVPTGHWMIELLPICYRIKNGSTLINEINILYLKIYDLFAFIMNNKFWKKLAAMLQNPPFVFAFFLFAINLNIQFINAQNAASVASPFFFLCQYHRDLDQPGAVRGEIALSVNIKGNPEYYEPGKVYEVTVSSSLDFDGFLMTGLYTAPSGAMAKTMNLLNPKLPNEQDGVRGLVCAIVHSHLSHRPAKSLMFLWMAPPSGTGCVNFLATASLGHEVLFKDTLALQLCEAGDSTTAAVDNPVMSVIHDPGLVIREDFENYDAANSLIWSEMISGVVNDQCGSVLHGKAATFCSATGPRSLTTVPLNTTTASTLQFALGVGNCSIAVDEPPINVYYGTGKCTKWHELEQIRLQPAVETTVHILCLPPSAKATDVCFQWHQESSSSSGKFKGCWAIDNIIISSVYDRPKFVEDNFDPVDPGNFLFFPGGTVQRKCHSDGNALTFSGHGRQKRAVVTRDLDMSPVIASEDILFNEMFNKAITSWVVKGGEMSSKCEISNYKQALVMSSKGTRIFCSPFVDAAKAGNLRFHFQFGGENCSKNQPNTDMSHNTPVLVYAETARGEQIMLTDVIHAAIMEPTLVSLPIPAEAQTDRTRFCWSQASNSGKDKDMWVVDNVLLLPLLQSEITHVLNFKINFQCGSNLTANAVAVEFSTTSGHSWHSLHEMCLPPICNGSHSSLKSRLTSHDMNGWNKVSYPLPYAALVDGVRFRIKQSGKYSASNWAVDDVYIGMCPNGCSGHGKCTNSGCQCDMGYSGQKCEIASVLIPSYLSEMFQSVKLNELPGINKIFGADMGYQCGSLGSGKAVVFDQPGPRYLITKEVNTTFVRFFQFTLRIGSSSKKSPCLSPDHPSEVVYVHYSCNGGLTWDLLELFDRSKFREPKIVSLPLPSTSQKEWCMFKIWQPYHSGKSEDVWAVDDISLSSSLLNVISLNFSDLNAMNTSIRYSSGIVKKYCSSEQAAVVFDEEVYNGVTRSLETKSITVGPSYMVQFDLLMGCGSVFSPEKKNQVRLEFSTNHGMNWFPVYKPCLPSNGSCNGVFTKGTVYDATEFSKWKRVTVSLLPATWSSSTRFRFIQHEFDTSDNWAVDNLYIGPQCKDMCSGHGRCTDGSCVCDPGFYGKSCVPQDKLKNKMIKKFESPEELVKGNFDISGGAVMPADEGCGPIGSGSAVYFYQDGIRQLVTSDMDTENTDFMQFFIRIGGGDPSTCNDASQKDEGVLVQYSNDAGISWNLLKELDPQNYRNPRLEHVTLPQTARTYSTRVRWWQPQHSGEGKDQWALDDVYLNANSKQPDNLEAMQQVSAPEEQKMVSAITKSSMQHYCNSTRKVLLLNGYERFKFLITRPLYLREGQVIMFQINVGCSNKFDWDSAVQLEYSHDSGVTWSLVEEQCYTGSQCFGSAHEASIYYSGLYGTWRRVLIPVTHHLAQKQTLLRWKQEAQYSGKFAQLPPFAIDEFYVGYPCPLHCSGHGSCEKQLCVCDPGYQGPTCSSIQQNPSGMIDRFDDVNDLLQNWEVFGGQLGLGCGNLSLGNSLYFGKSGYRLAQTMDLDTTNLKTLQFIVQLGSVQNSATCRRPLDRKENVFVQFSTTHGLTWKTLRELDYEIFSQKPTSIELPLSKEAKSSSTSFRWWQPLNKKGKENAQWAIDNVQVLGNHKNAKGFQDNFNPIVVENWFLTQHGTPRAGCAAAGRALTFAADHTEEHYAETWDFEIHPASFLQYDINLGCGYHINPFNVRLEFSLDKGRTWSLAAPPCMPPDVGCTSYSTGTVHSSDQYGNWTRVTVLLPQRAMSPSTRFRWIEVMKHSGHAWALDNVYLGDGCPWMCSGHGYCVGTKCICDTGFKPPFCVPEDPLPCELRDTFDIISSNKTAWPEIYGGEISSRCGVLVSGTALVFYKEGMRMAVTQDLDLTAAQYIQFTLKYGCQGSVPPTITRGNGILIQYSNNGGITWHLLKELHFSAETSPQYYMIPLKDYQALTNATRFRFWQPLNAGTDHMQWAIDDFYVGGMIVKPNVLYDPLIHIPQPDAWLFWPGGAMGNFCTSEPRSAMVFSSSEGERALYTRDMTVMDDYVIQFEIKVGCGITISPEDPVHLEYSSDQGRTWELVKSTWLHYGSGRDTVLQAETPSVYYSNTHHEWQRIIVPLTGLKICGNVRFRWSQGYHSLRDSPSSWAIDNIYIGPSCALHCMGHGFCINGVICQCDSGFGGDFCNSLNPNPSLLKDGFEENKIDPKNWELWSGTEISLSCGILISGTSLVFTFQGERVLMSRDLDLAYVGSIQFYIRLGCKSEAPSPEEQPVLLQYSVDGGSTWIMLEQFGFGEGSRVSHPSYIAIELPHHARTNATKLRWWQPSSDGSFLEEWALDQIFIGGDANGVSTLNDDFSSTKEANWVLNPGAKLEPTCGSKYNFLHFKGADDRRYAVTTDVVVGENTYIQFELVMGCKSNSAACYEILLEYSIDMGKTWDLVKHDCLPTDVDCSDFYEGTVFLSDIYEDITRISVPLPYYTRTQTTRFRWIQPPGFKSSQTWAIGHLYVGEECDNMCSGHGKCSSGVCKCDDGWTGTDCGESKSSLTTELRDSFSSEPSKSKYSLVAGGILSDLCGPLASGSSLHFYGSCSRQLVTKDLSLKHATVIHFYFRYGCISAPTSSNHTVFLQYSLNGGITWKTLKELYFKNYLYPSYIAVPLNDDVRNKVVRIRWWQSQHGGRAHHDWAVDNIFIGGNIEAPEKYLSLEKGHFLLDSEWLTATHISHEKYCGSGQKVAVGKSITNENAVLETIDIHVKKHYVLEFMFSIGCNESWEDPGMPVKLEYSVDFGNTWQEVVQKCLPMELSCPGVAQQPSIYFAPVPWKRFAFPLHGDIISNWTRFRWSQQATQDAILSNMWAVQNVYIGPQCPHHCHGHGSCVELHCECDKGYIGNNCVDAEDRPTYLKETFEDNSFDPTFWNYVVGGQIALPCSVLIEDFAAVFSGTGPRILETVDLDLRDAKFIQFVAQIGGYGDNLACIGATSRNHNAYLQYSTNGGIRWHLLHELDYTLYSEPHEDHILIPEHARTSATRIRADPINWWFAPYSKVENSYCYHSNNALLWKKDSDIEERGVTTRELIVENGFMIQFKIAVGCGEYTDSCLTNHSVKLEFSKEPGSGNWELVNRACFPSNAIHSECAPNEYHSPTIYSTNTHKKWTLVMLYLPEKTFSSTTQFRWIQDTPTNIPKPRNFPAWAVDDVYIGEACPSMCHGKGICIKGKCQCDLGFSGPDCKPSRSLTTARILPTTFLDSFENGLSADLWEVVKGGWISQECGSLAPHGGGKHLYMGECGKRAIVTKELDASLASKLMFVLRIGTEEGFSQCHINLQHPSSSDKSVILQYSINDGISWEFIALHSAMDFKKPRRLVYEIPEPAKVYGVRFRWWQPFHEGRGYDQWALDNVEIVSTSFDGRRY</sequence>
<evidence type="ECO:0000256" key="16">
    <source>
        <dbReference type="ARBA" id="ARBA00044961"/>
    </source>
</evidence>
<evidence type="ECO:0000256" key="8">
    <source>
        <dbReference type="ARBA" id="ARBA00022825"/>
    </source>
</evidence>
<accession>A0A8X6HZF5</accession>
<comment type="caution">
    <text evidence="22">The sequence shown here is derived from an EMBL/GenBank/DDBJ whole genome shotgun (WGS) entry which is preliminary data.</text>
</comment>
<dbReference type="InterPro" id="IPR034968">
    <property type="entry name" value="Reelin"/>
</dbReference>
<dbReference type="SUPFAM" id="SSF50939">
    <property type="entry name" value="Sialidases"/>
    <property type="match status" value="3"/>
</dbReference>
<reference evidence="22" key="1">
    <citation type="submission" date="2020-07" db="EMBL/GenBank/DDBJ databases">
        <title>Multicomponent nature underlies the extraordinary mechanical properties of spider dragline silk.</title>
        <authorList>
            <person name="Kono N."/>
            <person name="Nakamura H."/>
            <person name="Mori M."/>
            <person name="Yoshida Y."/>
            <person name="Ohtoshi R."/>
            <person name="Malay A.D."/>
            <person name="Moran D.A.P."/>
            <person name="Tomita M."/>
            <person name="Numata K."/>
            <person name="Arakawa K."/>
        </authorList>
    </citation>
    <scope>NUCLEOTIDE SEQUENCE</scope>
</reference>
<dbReference type="PROSITE" id="PS01186">
    <property type="entry name" value="EGF_2"/>
    <property type="match status" value="7"/>
</dbReference>
<keyword evidence="23" id="KW-1185">Reference proteome</keyword>
<feature type="transmembrane region" description="Helical" evidence="19">
    <location>
        <begin position="70"/>
        <end position="90"/>
    </location>
</feature>
<dbReference type="FunFam" id="2.60.120.260:FF:000003">
    <property type="entry name" value="Reelin"/>
    <property type="match status" value="5"/>
</dbReference>
<dbReference type="SMART" id="SM00181">
    <property type="entry name" value="EGF"/>
    <property type="match status" value="8"/>
</dbReference>
<evidence type="ECO:0000256" key="18">
    <source>
        <dbReference type="PROSITE-ProRule" id="PRU00076"/>
    </source>
</evidence>
<dbReference type="Gene3D" id="2.60.40.4060">
    <property type="entry name" value="Reeler domain"/>
    <property type="match status" value="1"/>
</dbReference>
<keyword evidence="3" id="KW-0964">Secreted</keyword>
<evidence type="ECO:0000256" key="12">
    <source>
        <dbReference type="ARBA" id="ARBA00023157"/>
    </source>
</evidence>
<evidence type="ECO:0000256" key="17">
    <source>
        <dbReference type="ARBA" id="ARBA00046064"/>
    </source>
</evidence>
<dbReference type="CDD" id="cd08544">
    <property type="entry name" value="Reeler"/>
    <property type="match status" value="1"/>
</dbReference>
<evidence type="ECO:0000313" key="22">
    <source>
        <dbReference type="EMBL" id="GFQ84467.1"/>
    </source>
</evidence>
<dbReference type="InterPro" id="IPR049419">
    <property type="entry name" value="Reelin_subrepeat-B"/>
</dbReference>
<evidence type="ECO:0000256" key="1">
    <source>
        <dbReference type="ARBA" id="ARBA00004498"/>
    </source>
</evidence>
<feature type="domain" description="EGF-like" evidence="20">
    <location>
        <begin position="2532"/>
        <end position="2563"/>
    </location>
</feature>
<evidence type="ECO:0000256" key="5">
    <source>
        <dbReference type="ARBA" id="ARBA00022670"/>
    </source>
</evidence>
<evidence type="ECO:0000259" key="21">
    <source>
        <dbReference type="PROSITE" id="PS51019"/>
    </source>
</evidence>
<evidence type="ECO:0000256" key="19">
    <source>
        <dbReference type="SAM" id="Phobius"/>
    </source>
</evidence>
<dbReference type="OrthoDB" id="6409725at2759"/>
<feature type="disulfide bond" evidence="18">
    <location>
        <begin position="2183"/>
        <end position="2193"/>
    </location>
</feature>
<keyword evidence="2" id="KW-0217">Developmental protein</keyword>
<dbReference type="GO" id="GO:0001764">
    <property type="term" value="P:neuron migration"/>
    <property type="evidence" value="ECO:0007669"/>
    <property type="project" value="InterPro"/>
</dbReference>
<keyword evidence="13" id="KW-0325">Glycoprotein</keyword>
<dbReference type="InterPro" id="IPR036278">
    <property type="entry name" value="Sialidase_sf"/>
</dbReference>
<dbReference type="Gene3D" id="2.60.120.260">
    <property type="entry name" value="Galactose-binding domain-like"/>
    <property type="match status" value="19"/>
</dbReference>
<dbReference type="PROSITE" id="PS00022">
    <property type="entry name" value="EGF_1"/>
    <property type="match status" value="7"/>
</dbReference>
<dbReference type="Pfam" id="PF21471">
    <property type="entry name" value="Reelin_subrepeat-B"/>
    <property type="match status" value="18"/>
</dbReference>
<evidence type="ECO:0000256" key="10">
    <source>
        <dbReference type="ARBA" id="ARBA00022837"/>
    </source>
</evidence>
<evidence type="ECO:0000256" key="13">
    <source>
        <dbReference type="ARBA" id="ARBA00023180"/>
    </source>
</evidence>
<keyword evidence="8" id="KW-0720">Serine protease</keyword>